<evidence type="ECO:0000259" key="1">
    <source>
        <dbReference type="Pfam" id="PF05043"/>
    </source>
</evidence>
<comment type="caution">
    <text evidence="2">The sequence shown here is derived from an EMBL/GenBank/DDBJ whole genome shotgun (WGS) entry which is preliminary data.</text>
</comment>
<reference evidence="2 3" key="1">
    <citation type="submission" date="2016-06" db="EMBL/GenBank/DDBJ databases">
        <title>Four novel species of enterococci isolated from chicken manure.</title>
        <authorList>
            <person name="Van Tyne D."/>
        </authorList>
    </citation>
    <scope>NUCLEOTIDE SEQUENCE [LARGE SCALE GENOMIC DNA]</scope>
    <source>
        <strain evidence="2 3">CU12B</strain>
    </source>
</reference>
<dbReference type="Proteomes" id="UP000782705">
    <property type="component" value="Unassembled WGS sequence"/>
</dbReference>
<dbReference type="Pfam" id="PF05043">
    <property type="entry name" value="Mga"/>
    <property type="match status" value="1"/>
</dbReference>
<name>A0ABQ6Z293_9ENTE</name>
<dbReference type="InterPro" id="IPR007737">
    <property type="entry name" value="Mga_HTH"/>
</dbReference>
<gene>
    <name evidence="2" type="ORF">BAU17_00240</name>
</gene>
<evidence type="ECO:0000313" key="2">
    <source>
        <dbReference type="EMBL" id="KAF1305713.1"/>
    </source>
</evidence>
<feature type="domain" description="Mga helix-turn-helix" evidence="1">
    <location>
        <begin position="78"/>
        <end position="163"/>
    </location>
</feature>
<sequence length="446" mass="53251">MFGFPKKVLLQRELLQFLDNQETYTTSIHIVNVLPIRSRQTILKYIKELQETIEQLYDKDNLYLELNKRDGVFLHRKNANFQAVFEQIYSDTITYQIYRRLILERCFSVDDFCEKEQISFSKLRRDIKQINDFLMPYELFISIGNTVKITGDEAMIRLIFFLFLYYVHRQVVHISWIDMTKYIKQAQESMQQHAINNTKSLVNKVALWIFIHEQAPDELENLHLPTTDITIQGTIEEQFTFTVLDMLDLLDGILQIKPQKVKEIQPWITMFETDFRPLTLEEQQRVYQLAYKKQLLKQWLPNQELITAIFSPTNVAELVPLYPKFAAHLAQFWDRCLANFPEFSEQVDYHQLFLFCLPFVPEKMLLKPIRICLISQLPTYYVQQIQQQLTYAFHRQVELEFVAKERAELYVFTERFTLPQEKPSVLIDSQLSIRDMQQLQEILQGK</sequence>
<dbReference type="InterPro" id="IPR036388">
    <property type="entry name" value="WH-like_DNA-bd_sf"/>
</dbReference>
<proteinExistence type="predicted"/>
<evidence type="ECO:0000313" key="3">
    <source>
        <dbReference type="Proteomes" id="UP000782705"/>
    </source>
</evidence>
<dbReference type="RefSeq" id="WP_161901030.1">
    <property type="nucleotide sequence ID" value="NZ_MAEL01000010.1"/>
</dbReference>
<dbReference type="Gene3D" id="1.10.10.10">
    <property type="entry name" value="Winged helix-like DNA-binding domain superfamily/Winged helix DNA-binding domain"/>
    <property type="match status" value="1"/>
</dbReference>
<organism evidence="2 3">
    <name type="scientific">Candidatus Enterococcus willemsii</name>
    <dbReference type="NCBI Taxonomy" id="1857215"/>
    <lineage>
        <taxon>Bacteria</taxon>
        <taxon>Bacillati</taxon>
        <taxon>Bacillota</taxon>
        <taxon>Bacilli</taxon>
        <taxon>Lactobacillales</taxon>
        <taxon>Enterococcaceae</taxon>
        <taxon>Enterococcus</taxon>
    </lineage>
</organism>
<accession>A0ABQ6Z293</accession>
<dbReference type="EMBL" id="MAEL01000010">
    <property type="protein sequence ID" value="KAF1305713.1"/>
    <property type="molecule type" value="Genomic_DNA"/>
</dbReference>
<keyword evidence="3" id="KW-1185">Reference proteome</keyword>
<protein>
    <recommendedName>
        <fullName evidence="1">Mga helix-turn-helix domain-containing protein</fullName>
    </recommendedName>
</protein>